<dbReference type="PANTHER" id="PTHR24198:SF165">
    <property type="entry name" value="ANKYRIN REPEAT-CONTAINING PROTEIN-RELATED"/>
    <property type="match status" value="1"/>
</dbReference>
<dbReference type="SUPFAM" id="SSF48403">
    <property type="entry name" value="Ankyrin repeat"/>
    <property type="match status" value="3"/>
</dbReference>
<dbReference type="PRINTS" id="PR01415">
    <property type="entry name" value="ANKYRIN"/>
</dbReference>
<dbReference type="SMART" id="SM00248">
    <property type="entry name" value="ANK"/>
    <property type="match status" value="27"/>
</dbReference>
<feature type="repeat" description="ANK" evidence="3">
    <location>
        <begin position="611"/>
        <end position="643"/>
    </location>
</feature>
<feature type="repeat" description="ANK" evidence="3">
    <location>
        <begin position="442"/>
        <end position="474"/>
    </location>
</feature>
<feature type="compositionally biased region" description="Acidic residues" evidence="4">
    <location>
        <begin position="1236"/>
        <end position="1245"/>
    </location>
</feature>
<feature type="region of interest" description="Disordered" evidence="4">
    <location>
        <begin position="1"/>
        <end position="33"/>
    </location>
</feature>
<evidence type="ECO:0000313" key="6">
    <source>
        <dbReference type="EMBL" id="RGP76883.1"/>
    </source>
</evidence>
<feature type="repeat" description="ANK" evidence="3">
    <location>
        <begin position="831"/>
        <end position="859"/>
    </location>
</feature>
<reference evidence="6 7" key="1">
    <citation type="journal article" date="2018" name="PLoS Pathog.">
        <title>Evolution of structural diversity of trichothecenes, a family of toxins produced by plant pathogenic and entomopathogenic fungi.</title>
        <authorList>
            <person name="Proctor R.H."/>
            <person name="McCormick S.P."/>
            <person name="Kim H.S."/>
            <person name="Cardoza R.E."/>
            <person name="Stanley A.M."/>
            <person name="Lindo L."/>
            <person name="Kelly A."/>
            <person name="Brown D.W."/>
            <person name="Lee T."/>
            <person name="Vaughan M.M."/>
            <person name="Alexander N.J."/>
            <person name="Busman M."/>
            <person name="Gutierrez S."/>
        </authorList>
    </citation>
    <scope>NUCLEOTIDE SEQUENCE [LARGE SCALE GENOMIC DNA]</scope>
    <source>
        <strain evidence="6 7">NRRL 20695</strain>
    </source>
</reference>
<dbReference type="Pfam" id="PF00023">
    <property type="entry name" value="Ank"/>
    <property type="match status" value="3"/>
</dbReference>
<feature type="repeat" description="ANK" evidence="3">
    <location>
        <begin position="677"/>
        <end position="709"/>
    </location>
</feature>
<feature type="domain" description="Heterokaryon incompatibility" evidence="5">
    <location>
        <begin position="1117"/>
        <end position="1281"/>
    </location>
</feature>
<dbReference type="InterPro" id="IPR002110">
    <property type="entry name" value="Ankyrin_rpt"/>
</dbReference>
<comment type="caution">
    <text evidence="6">The sequence shown here is derived from an EMBL/GenBank/DDBJ whole genome shotgun (WGS) entry which is preliminary data.</text>
</comment>
<feature type="compositionally biased region" description="Basic and acidic residues" evidence="4">
    <location>
        <begin position="9"/>
        <end position="24"/>
    </location>
</feature>
<dbReference type="EMBL" id="PXOG01000104">
    <property type="protein sequence ID" value="RGP76883.1"/>
    <property type="molecule type" value="Genomic_DNA"/>
</dbReference>
<feature type="repeat" description="ANK" evidence="3">
    <location>
        <begin position="578"/>
        <end position="610"/>
    </location>
</feature>
<feature type="repeat" description="ANK" evidence="3">
    <location>
        <begin position="644"/>
        <end position="676"/>
    </location>
</feature>
<feature type="repeat" description="ANK" evidence="3">
    <location>
        <begin position="192"/>
        <end position="224"/>
    </location>
</feature>
<evidence type="ECO:0000256" key="3">
    <source>
        <dbReference type="PROSITE-ProRule" id="PRU00023"/>
    </source>
</evidence>
<feature type="repeat" description="ANK" evidence="3">
    <location>
        <begin position="864"/>
        <end position="896"/>
    </location>
</feature>
<dbReference type="PROSITE" id="PS50088">
    <property type="entry name" value="ANK_REPEAT"/>
    <property type="match status" value="21"/>
</dbReference>
<keyword evidence="2 3" id="KW-0040">ANK repeat</keyword>
<name>A0A395SWM4_9HYPO</name>
<feature type="region of interest" description="Disordered" evidence="4">
    <location>
        <begin position="1231"/>
        <end position="1252"/>
    </location>
</feature>
<evidence type="ECO:0000256" key="2">
    <source>
        <dbReference type="ARBA" id="ARBA00023043"/>
    </source>
</evidence>
<dbReference type="PROSITE" id="PS50297">
    <property type="entry name" value="ANK_REP_REGION"/>
    <property type="match status" value="18"/>
</dbReference>
<keyword evidence="1" id="KW-0677">Repeat</keyword>
<evidence type="ECO:0000256" key="1">
    <source>
        <dbReference type="ARBA" id="ARBA00022737"/>
    </source>
</evidence>
<feature type="repeat" description="ANK" evidence="3">
    <location>
        <begin position="300"/>
        <end position="332"/>
    </location>
</feature>
<dbReference type="STRING" id="694270.A0A395SWM4"/>
<feature type="repeat" description="ANK" evidence="3">
    <location>
        <begin position="408"/>
        <end position="440"/>
    </location>
</feature>
<feature type="repeat" description="ANK" evidence="3">
    <location>
        <begin position="996"/>
        <end position="1028"/>
    </location>
</feature>
<gene>
    <name evidence="6" type="ORF">FLONG3_4966</name>
</gene>
<feature type="repeat" description="ANK" evidence="3">
    <location>
        <begin position="126"/>
        <end position="158"/>
    </location>
</feature>
<keyword evidence="7" id="KW-1185">Reference proteome</keyword>
<evidence type="ECO:0000259" key="5">
    <source>
        <dbReference type="Pfam" id="PF06985"/>
    </source>
</evidence>
<organism evidence="6 7">
    <name type="scientific">Fusarium longipes</name>
    <dbReference type="NCBI Taxonomy" id="694270"/>
    <lineage>
        <taxon>Eukaryota</taxon>
        <taxon>Fungi</taxon>
        <taxon>Dikarya</taxon>
        <taxon>Ascomycota</taxon>
        <taxon>Pezizomycotina</taxon>
        <taxon>Sordariomycetes</taxon>
        <taxon>Hypocreomycetidae</taxon>
        <taxon>Hypocreales</taxon>
        <taxon>Nectriaceae</taxon>
        <taxon>Fusarium</taxon>
    </lineage>
</organism>
<feature type="repeat" description="ANK" evidence="3">
    <location>
        <begin position="897"/>
        <end position="929"/>
    </location>
</feature>
<dbReference type="InterPro" id="IPR036770">
    <property type="entry name" value="Ankyrin_rpt-contain_sf"/>
</dbReference>
<feature type="repeat" description="ANK" evidence="3">
    <location>
        <begin position="333"/>
        <end position="365"/>
    </location>
</feature>
<feature type="repeat" description="ANK" evidence="3">
    <location>
        <begin position="930"/>
        <end position="962"/>
    </location>
</feature>
<evidence type="ECO:0000256" key="4">
    <source>
        <dbReference type="SAM" id="MobiDB-lite"/>
    </source>
</evidence>
<dbReference type="Gene3D" id="1.25.40.20">
    <property type="entry name" value="Ankyrin repeat-containing domain"/>
    <property type="match status" value="7"/>
</dbReference>
<accession>A0A395SWM4</accession>
<proteinExistence type="predicted"/>
<dbReference type="PANTHER" id="PTHR24198">
    <property type="entry name" value="ANKYRIN REPEAT AND PROTEIN KINASE DOMAIN-CONTAINING PROTEIN"/>
    <property type="match status" value="1"/>
</dbReference>
<feature type="repeat" description="ANK" evidence="3">
    <location>
        <begin position="376"/>
        <end position="408"/>
    </location>
</feature>
<feature type="repeat" description="ANK" evidence="3">
    <location>
        <begin position="963"/>
        <end position="995"/>
    </location>
</feature>
<feature type="repeat" description="ANK" evidence="3">
    <location>
        <begin position="59"/>
        <end position="91"/>
    </location>
</feature>
<dbReference type="Pfam" id="PF06985">
    <property type="entry name" value="HET"/>
    <property type="match status" value="1"/>
</dbReference>
<protein>
    <submittedName>
        <fullName evidence="6">Ankyrin repeat</fullName>
    </submittedName>
</protein>
<dbReference type="Proteomes" id="UP000266234">
    <property type="component" value="Unassembled WGS sequence"/>
</dbReference>
<dbReference type="OrthoDB" id="10252171at2759"/>
<feature type="repeat" description="ANK" evidence="3">
    <location>
        <begin position="159"/>
        <end position="191"/>
    </location>
</feature>
<feature type="repeat" description="ANK" evidence="3">
    <location>
        <begin position="225"/>
        <end position="266"/>
    </location>
</feature>
<sequence length="1709" mass="188820">MSVMNSQKSENKKDADLMVDRPESDSSLTAATSQLSTTSDLAKRLVKNGFFPDDSGSIDKTEALIWAVERKDIGLVQELIDHGADVNLPDRDDWTCLSLAAGLFIPDILHLLLRNGADVNYQSGQFGRTALHWAASSEDIQAAQILITKGCDVDARTTDGSCPLHLAAGIGNVEVIQVLLDANASIHIVEDDGWSPLHIACNGGHMDAAQLLIDRGANMSLTSKEGLTPLLTAALAGQAEMVMLTQAIQFSEQLLVSGADIDATNKFGSNVMTYAVIANSVVTAQILLEHGANIENRERDGTTPLISAIERNAIEMVSFLLDHGANVEVPNYSGGRPLHMAAERNFGQIAQLLIEKGADIESRTEAEDENYRRDPDGLTPLLVAARFGSVDSFYVLVDNGADVHATNAGYTGLYLATIGGNKSLIRFFAQEGVPIDARSADSGNTALIRAISDGFPQKVSFLIKLGADVNVSNNIGWTPLHFAAERGFVDVVEILLKNGANPIAESLDGKRPRTISFELGHDGATTMLDGSVPISLNARKQVKARSLVSLFYAVRHGHLNKMLQVLDDGIEVDSLDADGRSSLSLAAEHGWSDIVHALTERNADVKLQDNYGGSTLWWASRYGHNMIVEHLLDRGAHIDTSDTDGQSPLSVSSQFGHLQTAKMLLEHGANPNSFNVFGKTSLLFAVGNGHLDVVKLLLESGADINHKSKEVDSALSLAESNGYEDILEVLKAHPNLAISESGNSRTESVVPRPVNPPESVSDLFLKRHSMLVDASWNGQIVLIKRLIKAGADPNSSANERLPLYTAASHGQPEAVATLVEYGAIVDGPPSSYHTPLMAAASNGHTSTVKLLHKLGASLESGWAWGHTPLVEAVSRGHEATASLLIELGAVTEMRDPHGRAPIWHATKNRYMKTVEILVEHGANLEAADYNGRTPLMVAVENRDRRLTEFLLEKGSQMRPESRDNYSPLCLAASNGDEAIVDLLLDYGADVDYRSDGKRTALHIATVRGNVMVIKMLIEAGANVDLKDADGRTALSLAKERSNDASMKLLYRANILRRDSHREQRKADEMEFDKKDSYQYQPLLMQDPIRIIELYPGNPGDLLAFELEEVSLLSPLSFEALSYEWQEKIGTIPVQCDGQKIFVTPNCKAAMEKLRLRDKSRYLWIDAICINQADDQERNQQVAIMANIYRAAKRVIMWLGEETEFTHTAFDILPSVATAQDMLLKGTRELSAVERPQEEEEPEQEQDPQKLLSGISKDRNMKDAFEDLMERKYWTRAWILPEIVIAGPKGIVMCGNQSCEWPTMKLGMPRYRLCGFGILPSVFESTLVGDPAPGTEVRFTDVLRVLHTLDASDPRDKIFASLGLVSKELAWKDKKLMERPVADYKMTVQQVFVHATRYIIDSHGIFWAWELGIQKSSKKVENLPSWVPDFEERPAHPELSPFDRNTLSCRLHIEENPITTETSLQISGCVVDKVVFKLALTKDLEIPTIFSLVVKALAKNNRSIYDTYPIGEGFDISNRDAYLERERKAENSLTKSTNAMALFTTITGAQVRPYSERKDMSEDRILALLTGYLIETLSADTNTPELSKTVPDYVERFAEPWTKEFDDNEASIDFELDNLKLMQDDLRVERDLVYTENGYFGLANPGQAEIGMAVALVGTDYTLRLLRKKEEDSTTYYEYVDMIFYNDMSQAIEELDKMFPDVTPERLEIR</sequence>
<dbReference type="Pfam" id="PF12796">
    <property type="entry name" value="Ank_2"/>
    <property type="match status" value="8"/>
</dbReference>
<feature type="repeat" description="ANK" evidence="3">
    <location>
        <begin position="475"/>
        <end position="507"/>
    </location>
</feature>
<dbReference type="InterPro" id="IPR010730">
    <property type="entry name" value="HET"/>
</dbReference>
<evidence type="ECO:0000313" key="7">
    <source>
        <dbReference type="Proteomes" id="UP000266234"/>
    </source>
</evidence>